<feature type="compositionally biased region" description="Low complexity" evidence="1">
    <location>
        <begin position="63"/>
        <end position="90"/>
    </location>
</feature>
<dbReference type="EMBL" id="JAAPAO010000108">
    <property type="protein sequence ID" value="KAF4672472.1"/>
    <property type="molecule type" value="Genomic_DNA"/>
</dbReference>
<sequence length="240" mass="25717">MYSPDCYGGLTMYDALSFFPQISETTSIGINEADDSLYNATIGLSPVICMSSRTAQAMGSQEPAPAAVSSSPPKVPDAESPAAGASEGSSPKPPEGKGASHHYTPGCFDMFFGPKGIGADKARDAQGHEHTREEVNRRLRWKGRGHFPSADDIAIRKAEESLSAVKTRSQSMQAHHIVHFQESVSCCSFGSENPPTEVAHRLRSSTENLIDRPHMHRLPSATSAPKDLIASFGTHHVNGS</sequence>
<keyword evidence="3" id="KW-1185">Reference proteome</keyword>
<accession>A0A7J6MLM1</accession>
<protein>
    <submittedName>
        <fullName evidence="2">Uncharacterized protein</fullName>
    </submittedName>
</protein>
<dbReference type="AlphaFoldDB" id="A0A7J6MLM1"/>
<evidence type="ECO:0000256" key="1">
    <source>
        <dbReference type="SAM" id="MobiDB-lite"/>
    </source>
</evidence>
<evidence type="ECO:0000313" key="2">
    <source>
        <dbReference type="EMBL" id="KAF4672472.1"/>
    </source>
</evidence>
<organism evidence="2 3">
    <name type="scientific">Perkinsus chesapeaki</name>
    <name type="common">Clam parasite</name>
    <name type="synonym">Perkinsus andrewsi</name>
    <dbReference type="NCBI Taxonomy" id="330153"/>
    <lineage>
        <taxon>Eukaryota</taxon>
        <taxon>Sar</taxon>
        <taxon>Alveolata</taxon>
        <taxon>Perkinsozoa</taxon>
        <taxon>Perkinsea</taxon>
        <taxon>Perkinsida</taxon>
        <taxon>Perkinsidae</taxon>
        <taxon>Perkinsus</taxon>
    </lineage>
</organism>
<feature type="region of interest" description="Disordered" evidence="1">
    <location>
        <begin position="55"/>
        <end position="100"/>
    </location>
</feature>
<dbReference type="Proteomes" id="UP000591131">
    <property type="component" value="Unassembled WGS sequence"/>
</dbReference>
<name>A0A7J6MLM1_PERCH</name>
<reference evidence="2 3" key="1">
    <citation type="submission" date="2020-04" db="EMBL/GenBank/DDBJ databases">
        <title>Perkinsus chesapeaki whole genome sequence.</title>
        <authorList>
            <person name="Bogema D.R."/>
        </authorList>
    </citation>
    <scope>NUCLEOTIDE SEQUENCE [LARGE SCALE GENOMIC DNA]</scope>
    <source>
        <strain evidence="2">ATCC PRA-425</strain>
    </source>
</reference>
<dbReference type="OrthoDB" id="429357at2759"/>
<comment type="caution">
    <text evidence="2">The sequence shown here is derived from an EMBL/GenBank/DDBJ whole genome shotgun (WGS) entry which is preliminary data.</text>
</comment>
<proteinExistence type="predicted"/>
<evidence type="ECO:0000313" key="3">
    <source>
        <dbReference type="Proteomes" id="UP000591131"/>
    </source>
</evidence>
<gene>
    <name evidence="2" type="ORF">FOL47_000471</name>
</gene>